<dbReference type="PANTHER" id="PTHR36721:SF15">
    <property type="entry name" value="EN_SPM-LIKE TRANSPOSON PROTEIN"/>
    <property type="match status" value="1"/>
</dbReference>
<comment type="caution">
    <text evidence="4">The sequence shown here is derived from an EMBL/GenBank/DDBJ whole genome shotgun (WGS) entry which is preliminary data.</text>
</comment>
<feature type="region of interest" description="Disordered" evidence="1">
    <location>
        <begin position="26"/>
        <end position="89"/>
    </location>
</feature>
<name>A0AAD8JW56_TARER</name>
<keyword evidence="2" id="KW-0472">Membrane</keyword>
<evidence type="ECO:0000256" key="2">
    <source>
        <dbReference type="SAM" id="Phobius"/>
    </source>
</evidence>
<feature type="chain" id="PRO_5041958650" evidence="3">
    <location>
        <begin position="25"/>
        <end position="134"/>
    </location>
</feature>
<evidence type="ECO:0000313" key="5">
    <source>
        <dbReference type="Proteomes" id="UP001229421"/>
    </source>
</evidence>
<reference evidence="4" key="1">
    <citation type="journal article" date="2023" name="bioRxiv">
        <title>Improved chromosome-level genome assembly for marigold (Tagetes erecta).</title>
        <authorList>
            <person name="Jiang F."/>
            <person name="Yuan L."/>
            <person name="Wang S."/>
            <person name="Wang H."/>
            <person name="Xu D."/>
            <person name="Wang A."/>
            <person name="Fan W."/>
        </authorList>
    </citation>
    <scope>NUCLEOTIDE SEQUENCE</scope>
    <source>
        <strain evidence="4">WSJ</strain>
        <tissue evidence="4">Leaf</tissue>
    </source>
</reference>
<feature type="transmembrane region" description="Helical" evidence="2">
    <location>
        <begin position="93"/>
        <end position="113"/>
    </location>
</feature>
<dbReference type="EMBL" id="JAUHHV010000009">
    <property type="protein sequence ID" value="KAK1411969.1"/>
    <property type="molecule type" value="Genomic_DNA"/>
</dbReference>
<keyword evidence="2" id="KW-1133">Transmembrane helix</keyword>
<proteinExistence type="predicted"/>
<keyword evidence="2" id="KW-0812">Transmembrane</keyword>
<dbReference type="AlphaFoldDB" id="A0AAD8JW56"/>
<keyword evidence="5" id="KW-1185">Reference proteome</keyword>
<feature type="signal peptide" evidence="3">
    <location>
        <begin position="1"/>
        <end position="24"/>
    </location>
</feature>
<accession>A0AAD8JW56</accession>
<protein>
    <submittedName>
        <fullName evidence="4">Uncharacterized protein</fullName>
    </submittedName>
</protein>
<dbReference type="PANTHER" id="PTHR36721">
    <property type="entry name" value="PROLINE-RICH FAMILY PROTEIN"/>
    <property type="match status" value="1"/>
</dbReference>
<gene>
    <name evidence="4" type="ORF">QVD17_32860</name>
</gene>
<sequence>MTINIYRLLHLVFAFAILITLAVSTSDPPQYSPSPSPSPPPQSGSDDSIPVPSSSQSPSSSPSPFSFSDETVESEIEDAKDSSSGGMSRGKKVGVAFGLLAAACLVGFGGMVYRKRQQNIRRTRYSQSARLEFF</sequence>
<dbReference type="Proteomes" id="UP001229421">
    <property type="component" value="Unassembled WGS sequence"/>
</dbReference>
<keyword evidence="3" id="KW-0732">Signal</keyword>
<evidence type="ECO:0000256" key="3">
    <source>
        <dbReference type="SAM" id="SignalP"/>
    </source>
</evidence>
<feature type="compositionally biased region" description="Pro residues" evidence="1">
    <location>
        <begin position="30"/>
        <end position="42"/>
    </location>
</feature>
<evidence type="ECO:0000256" key="1">
    <source>
        <dbReference type="SAM" id="MobiDB-lite"/>
    </source>
</evidence>
<feature type="compositionally biased region" description="Low complexity" evidence="1">
    <location>
        <begin position="43"/>
        <end position="69"/>
    </location>
</feature>
<evidence type="ECO:0000313" key="4">
    <source>
        <dbReference type="EMBL" id="KAK1411969.1"/>
    </source>
</evidence>
<organism evidence="4 5">
    <name type="scientific">Tagetes erecta</name>
    <name type="common">African marigold</name>
    <dbReference type="NCBI Taxonomy" id="13708"/>
    <lineage>
        <taxon>Eukaryota</taxon>
        <taxon>Viridiplantae</taxon>
        <taxon>Streptophyta</taxon>
        <taxon>Embryophyta</taxon>
        <taxon>Tracheophyta</taxon>
        <taxon>Spermatophyta</taxon>
        <taxon>Magnoliopsida</taxon>
        <taxon>eudicotyledons</taxon>
        <taxon>Gunneridae</taxon>
        <taxon>Pentapetalae</taxon>
        <taxon>asterids</taxon>
        <taxon>campanulids</taxon>
        <taxon>Asterales</taxon>
        <taxon>Asteraceae</taxon>
        <taxon>Asteroideae</taxon>
        <taxon>Heliantheae alliance</taxon>
        <taxon>Tageteae</taxon>
        <taxon>Tagetes</taxon>
    </lineage>
</organism>